<dbReference type="RefSeq" id="WP_153484390.1">
    <property type="nucleotide sequence ID" value="NZ_VWNA01000001.1"/>
</dbReference>
<accession>A0A6A7Y5W8</accession>
<dbReference type="InterPro" id="IPR001851">
    <property type="entry name" value="ABC_transp_permease"/>
</dbReference>
<reference evidence="7 8" key="1">
    <citation type="submission" date="2019-09" db="EMBL/GenBank/DDBJ databases">
        <title>Segnochrobactrum spirostomi gen. nov., sp. nov., isolated from the ciliate Spirostomum cf. yagiui and description of a novel family, Segnochrobactraceae fam. nov. within the order Rhizobiales of the class Alphaproteobacteria.</title>
        <authorList>
            <person name="Akter S."/>
            <person name="Shazib S.U.A."/>
            <person name="Shin M.K."/>
        </authorList>
    </citation>
    <scope>NUCLEOTIDE SEQUENCE [LARGE SCALE GENOMIC DNA]</scope>
    <source>
        <strain evidence="7 8">Sp-1</strain>
    </source>
</reference>
<proteinExistence type="predicted"/>
<feature type="transmembrane region" description="Helical" evidence="6">
    <location>
        <begin position="146"/>
        <end position="165"/>
    </location>
</feature>
<feature type="transmembrane region" description="Helical" evidence="6">
    <location>
        <begin position="63"/>
        <end position="82"/>
    </location>
</feature>
<dbReference type="Proteomes" id="UP000332515">
    <property type="component" value="Unassembled WGS sequence"/>
</dbReference>
<dbReference type="EMBL" id="VWNA01000001">
    <property type="protein sequence ID" value="MQT14176.1"/>
    <property type="molecule type" value="Genomic_DNA"/>
</dbReference>
<protein>
    <submittedName>
        <fullName evidence="7">ABC transporter permease</fullName>
    </submittedName>
</protein>
<evidence type="ECO:0000256" key="6">
    <source>
        <dbReference type="SAM" id="Phobius"/>
    </source>
</evidence>
<comment type="caution">
    <text evidence="7">The sequence shown here is derived from an EMBL/GenBank/DDBJ whole genome shotgun (WGS) entry which is preliminary data.</text>
</comment>
<feature type="transmembrane region" description="Helical" evidence="6">
    <location>
        <begin position="198"/>
        <end position="216"/>
    </location>
</feature>
<keyword evidence="2" id="KW-1003">Cell membrane</keyword>
<feature type="transmembrane region" description="Helical" evidence="6">
    <location>
        <begin position="115"/>
        <end position="134"/>
    </location>
</feature>
<dbReference type="PANTHER" id="PTHR47089">
    <property type="entry name" value="ABC TRANSPORTER, PERMEASE PROTEIN"/>
    <property type="match status" value="1"/>
</dbReference>
<comment type="subcellular location">
    <subcellularLocation>
        <location evidence="1">Cell membrane</location>
        <topology evidence="1">Multi-pass membrane protein</topology>
    </subcellularLocation>
</comment>
<organism evidence="7 8">
    <name type="scientific">Segnochrobactrum spirostomi</name>
    <dbReference type="NCBI Taxonomy" id="2608987"/>
    <lineage>
        <taxon>Bacteria</taxon>
        <taxon>Pseudomonadati</taxon>
        <taxon>Pseudomonadota</taxon>
        <taxon>Alphaproteobacteria</taxon>
        <taxon>Hyphomicrobiales</taxon>
        <taxon>Segnochrobactraceae</taxon>
        <taxon>Segnochrobactrum</taxon>
    </lineage>
</organism>
<feature type="transmembrane region" description="Helical" evidence="6">
    <location>
        <begin position="21"/>
        <end position="43"/>
    </location>
</feature>
<keyword evidence="4 6" id="KW-1133">Transmembrane helix</keyword>
<feature type="transmembrane region" description="Helical" evidence="6">
    <location>
        <begin position="94"/>
        <end position="109"/>
    </location>
</feature>
<evidence type="ECO:0000313" key="7">
    <source>
        <dbReference type="EMBL" id="MQT14176.1"/>
    </source>
</evidence>
<feature type="transmembrane region" description="Helical" evidence="6">
    <location>
        <begin position="245"/>
        <end position="263"/>
    </location>
</feature>
<dbReference type="GO" id="GO:0022857">
    <property type="term" value="F:transmembrane transporter activity"/>
    <property type="evidence" value="ECO:0007669"/>
    <property type="project" value="InterPro"/>
</dbReference>
<keyword evidence="3 6" id="KW-0812">Transmembrane</keyword>
<evidence type="ECO:0000256" key="2">
    <source>
        <dbReference type="ARBA" id="ARBA00022475"/>
    </source>
</evidence>
<name>A0A6A7Y5W8_9HYPH</name>
<dbReference type="PANTHER" id="PTHR47089:SF1">
    <property type="entry name" value="GUANOSINE ABC TRANSPORTER PERMEASE PROTEIN NUPP"/>
    <property type="match status" value="1"/>
</dbReference>
<dbReference type="AlphaFoldDB" id="A0A6A7Y5W8"/>
<feature type="transmembrane region" description="Helical" evidence="6">
    <location>
        <begin position="328"/>
        <end position="346"/>
    </location>
</feature>
<gene>
    <name evidence="7" type="ORF">F0357_16300</name>
</gene>
<keyword evidence="5 6" id="KW-0472">Membrane</keyword>
<evidence type="ECO:0000313" key="8">
    <source>
        <dbReference type="Proteomes" id="UP000332515"/>
    </source>
</evidence>
<evidence type="ECO:0000256" key="3">
    <source>
        <dbReference type="ARBA" id="ARBA00022692"/>
    </source>
</evidence>
<feature type="transmembrane region" description="Helical" evidence="6">
    <location>
        <begin position="296"/>
        <end position="316"/>
    </location>
</feature>
<dbReference type="GO" id="GO:0005886">
    <property type="term" value="C:plasma membrane"/>
    <property type="evidence" value="ECO:0007669"/>
    <property type="project" value="UniProtKB-SubCell"/>
</dbReference>
<dbReference type="CDD" id="cd06580">
    <property type="entry name" value="TM_PBP1_transp_TpRbsC_like"/>
    <property type="match status" value="1"/>
</dbReference>
<keyword evidence="8" id="KW-1185">Reference proteome</keyword>
<evidence type="ECO:0000256" key="1">
    <source>
        <dbReference type="ARBA" id="ARBA00004651"/>
    </source>
</evidence>
<evidence type="ECO:0000256" key="4">
    <source>
        <dbReference type="ARBA" id="ARBA00022989"/>
    </source>
</evidence>
<feature type="transmembrane region" description="Helical" evidence="6">
    <location>
        <begin position="269"/>
        <end position="289"/>
    </location>
</feature>
<evidence type="ECO:0000256" key="5">
    <source>
        <dbReference type="ARBA" id="ARBA00023136"/>
    </source>
</evidence>
<dbReference type="Pfam" id="PF02653">
    <property type="entry name" value="BPD_transp_2"/>
    <property type="match status" value="1"/>
</dbReference>
<sequence length="362" mass="38180">MLLELEKRPQRSSAMALLSPLIAVALTVITAGVLLALVGIPPLQGLKVYFVDPLTNVWSLEELTVKASPLIIIAIGLSMCFLANTWNIGAEGQYILGAIAGGWVALTFGPDGGWWVLPAMIVAGILGGAVYALIPAVLKVVFKANEILTSLMLVYVAQLLIDYLVRGPWRDPMGFNFPQTATFDEAATLPLLDPGGRMHLGVLITLVIVIAAAILLSRTLKGFEIRLVGQAPRAARFAGFDDKRLILLTFAISGGLAGLAGLLEVAGPIGQLLPTISPGYGFTAIIVAFLGRLNPIGILVAGLALGLSFLGGEQAQISLGVPLDLTNVVQGTLLFYVLACDTLILYRVRVRSTGGRAVRGVH</sequence>